<dbReference type="EMBL" id="FLQY01000405">
    <property type="protein sequence ID" value="SBT11276.1"/>
    <property type="molecule type" value="Genomic_DNA"/>
</dbReference>
<dbReference type="InterPro" id="IPR032710">
    <property type="entry name" value="NTF2-like_dom_sf"/>
</dbReference>
<protein>
    <recommendedName>
        <fullName evidence="1">SnoaL-like domain-containing protein</fullName>
    </recommendedName>
</protein>
<dbReference type="RefSeq" id="WP_186412814.1">
    <property type="nucleotide sequence ID" value="NZ_FLQY01000405.1"/>
</dbReference>
<reference evidence="2 3" key="1">
    <citation type="submission" date="2016-06" db="EMBL/GenBank/DDBJ databases">
        <authorList>
            <person name="Kjaerup R.B."/>
            <person name="Dalgaard T.S."/>
            <person name="Juul-Madsen H.R."/>
        </authorList>
    </citation>
    <scope>NUCLEOTIDE SEQUENCE [LARGE SCALE GENOMIC DNA]</scope>
    <source>
        <strain evidence="2">2</strain>
    </source>
</reference>
<proteinExistence type="predicted"/>
<feature type="domain" description="SnoaL-like" evidence="1">
    <location>
        <begin position="8"/>
        <end position="110"/>
    </location>
</feature>
<accession>A0A1A8Y2S1</accession>
<keyword evidence="3" id="KW-1185">Reference proteome</keyword>
<organism evidence="2 3">
    <name type="scientific">Candidatus Propionivibrio aalborgensis</name>
    <dbReference type="NCBI Taxonomy" id="1860101"/>
    <lineage>
        <taxon>Bacteria</taxon>
        <taxon>Pseudomonadati</taxon>
        <taxon>Pseudomonadota</taxon>
        <taxon>Betaproteobacteria</taxon>
        <taxon>Rhodocyclales</taxon>
        <taxon>Rhodocyclaceae</taxon>
        <taxon>Propionivibrio</taxon>
    </lineage>
</organism>
<name>A0A1A8Y2S1_9RHOO</name>
<dbReference type="InterPro" id="IPR037401">
    <property type="entry name" value="SnoaL-like"/>
</dbReference>
<evidence type="ECO:0000313" key="2">
    <source>
        <dbReference type="EMBL" id="SBT11276.1"/>
    </source>
</evidence>
<evidence type="ECO:0000259" key="1">
    <source>
        <dbReference type="Pfam" id="PF12680"/>
    </source>
</evidence>
<evidence type="ECO:0000313" key="3">
    <source>
        <dbReference type="Proteomes" id="UP000199600"/>
    </source>
</evidence>
<dbReference type="SUPFAM" id="SSF54427">
    <property type="entry name" value="NTF2-like"/>
    <property type="match status" value="1"/>
</dbReference>
<sequence>MNLDPLIRFYDEFTPESVARFGEFYSADAYFKDPFNEVRGIDAIQRIFGHMFSQVTEPRFVVTEKVVDDNGALLVWEFCFRMKLWGKGESHVMHGASHLKFDAEGKVCYHRDYWDTAEELYMKLPIMGSVLRCFRKALSA</sequence>
<gene>
    <name evidence="2" type="ORF">PROAA_990012</name>
</gene>
<dbReference type="Pfam" id="PF12680">
    <property type="entry name" value="SnoaL_2"/>
    <property type="match status" value="1"/>
</dbReference>
<dbReference type="Gene3D" id="3.10.450.50">
    <property type="match status" value="1"/>
</dbReference>
<dbReference type="Proteomes" id="UP000199600">
    <property type="component" value="Unassembled WGS sequence"/>
</dbReference>
<dbReference type="AlphaFoldDB" id="A0A1A8Y2S1"/>